<dbReference type="FunFam" id="1.20.1270.10:FF:000001">
    <property type="entry name" value="Molecular chaperone DnaK"/>
    <property type="match status" value="1"/>
</dbReference>
<dbReference type="InterPro" id="IPR029048">
    <property type="entry name" value="HSP70_C_sf"/>
</dbReference>
<keyword evidence="5 7" id="KW-0346">Stress response</keyword>
<feature type="region of interest" description="Disordered" evidence="10">
    <location>
        <begin position="509"/>
        <end position="528"/>
    </location>
</feature>
<dbReference type="CDD" id="cd10234">
    <property type="entry name" value="ASKHA_NBD_HSP70_DnaK-like"/>
    <property type="match status" value="1"/>
</dbReference>
<dbReference type="EMBL" id="VSIX01000045">
    <property type="protein sequence ID" value="TYB31224.1"/>
    <property type="molecule type" value="Genomic_DNA"/>
</dbReference>
<evidence type="ECO:0000256" key="1">
    <source>
        <dbReference type="ARBA" id="ARBA00007381"/>
    </source>
</evidence>
<dbReference type="FunFam" id="3.30.420.40:FF:000004">
    <property type="entry name" value="Molecular chaperone DnaK"/>
    <property type="match status" value="1"/>
</dbReference>
<dbReference type="SUPFAM" id="SSF100920">
    <property type="entry name" value="Heat shock protein 70kD (HSP70), peptide-binding domain"/>
    <property type="match status" value="1"/>
</dbReference>
<dbReference type="FunFam" id="3.90.640.10:FF:000003">
    <property type="entry name" value="Molecular chaperone DnaK"/>
    <property type="match status" value="1"/>
</dbReference>
<dbReference type="PROSITE" id="PS00329">
    <property type="entry name" value="HSP70_2"/>
    <property type="match status" value="1"/>
</dbReference>
<dbReference type="SUPFAM" id="SSF53067">
    <property type="entry name" value="Actin-like ATPase domain"/>
    <property type="match status" value="2"/>
</dbReference>
<evidence type="ECO:0000256" key="3">
    <source>
        <dbReference type="ARBA" id="ARBA00022741"/>
    </source>
</evidence>
<dbReference type="Gene3D" id="3.30.420.40">
    <property type="match status" value="2"/>
</dbReference>
<dbReference type="Gene3D" id="2.60.34.10">
    <property type="entry name" value="Substrate Binding Domain Of DNAk, Chain A, domain 1"/>
    <property type="match status" value="1"/>
</dbReference>
<feature type="compositionally biased region" description="Acidic residues" evidence="10">
    <location>
        <begin position="622"/>
        <end position="635"/>
    </location>
</feature>
<dbReference type="PROSITE" id="PS00297">
    <property type="entry name" value="HSP70_1"/>
    <property type="match status" value="1"/>
</dbReference>
<dbReference type="GO" id="GO:0140662">
    <property type="term" value="F:ATP-dependent protein folding chaperone"/>
    <property type="evidence" value="ECO:0007669"/>
    <property type="project" value="InterPro"/>
</dbReference>
<dbReference type="PANTHER" id="PTHR19375">
    <property type="entry name" value="HEAT SHOCK PROTEIN 70KDA"/>
    <property type="match status" value="1"/>
</dbReference>
<protein>
    <recommendedName>
        <fullName evidence="7">Chaperone protein DnaK</fullName>
    </recommendedName>
    <alternativeName>
        <fullName evidence="7">HSP70</fullName>
    </alternativeName>
    <alternativeName>
        <fullName evidence="7">Heat shock 70 kDa protein</fullName>
    </alternativeName>
    <alternativeName>
        <fullName evidence="7">Heat shock protein 70</fullName>
    </alternativeName>
</protein>
<organism evidence="11 12">
    <name type="scientific">Candidatus Mcinerneyibacterium aminivorans</name>
    <dbReference type="NCBI Taxonomy" id="2703815"/>
    <lineage>
        <taxon>Bacteria</taxon>
        <taxon>Candidatus Macinerneyibacteriota</taxon>
        <taxon>Candidatus Mcinerneyibacteria</taxon>
        <taxon>Candidatus Mcinerneyibacteriales</taxon>
        <taxon>Candidatus Mcinerneyibacteriaceae</taxon>
        <taxon>Candidatus Mcinerneyibacterium</taxon>
    </lineage>
</organism>
<dbReference type="AlphaFoldDB" id="A0A5D0MBY0"/>
<evidence type="ECO:0000256" key="10">
    <source>
        <dbReference type="SAM" id="MobiDB-lite"/>
    </source>
</evidence>
<evidence type="ECO:0000256" key="9">
    <source>
        <dbReference type="SAM" id="Coils"/>
    </source>
</evidence>
<feature type="coiled-coil region" evidence="9">
    <location>
        <begin position="244"/>
        <end position="271"/>
    </location>
</feature>
<comment type="similarity">
    <text evidence="1 7 8">Belongs to the heat shock protein 70 family.</text>
</comment>
<comment type="caution">
    <text evidence="11">The sequence shown here is derived from an EMBL/GenBank/DDBJ whole genome shotgun (WGS) entry which is preliminary data.</text>
</comment>
<feature type="compositionally biased region" description="Low complexity" evidence="10">
    <location>
        <begin position="598"/>
        <end position="614"/>
    </location>
</feature>
<dbReference type="FunFam" id="2.60.34.10:FF:000014">
    <property type="entry name" value="Chaperone protein DnaK HSP70"/>
    <property type="match status" value="1"/>
</dbReference>
<comment type="induction">
    <text evidence="7">By stress conditions e.g. heat shock.</text>
</comment>
<dbReference type="PROSITE" id="PS01036">
    <property type="entry name" value="HSP70_3"/>
    <property type="match status" value="1"/>
</dbReference>
<dbReference type="Pfam" id="PF00012">
    <property type="entry name" value="HSP70"/>
    <property type="match status" value="1"/>
</dbReference>
<dbReference type="Gene3D" id="1.20.1270.10">
    <property type="match status" value="1"/>
</dbReference>
<evidence type="ECO:0000256" key="8">
    <source>
        <dbReference type="RuleBase" id="RU003322"/>
    </source>
</evidence>
<dbReference type="InterPro" id="IPR018181">
    <property type="entry name" value="Heat_shock_70_CS"/>
</dbReference>
<accession>A0A5D0MBY0</accession>
<proteinExistence type="evidence at transcript level"/>
<dbReference type="Gene3D" id="3.90.640.10">
    <property type="entry name" value="Actin, Chain A, domain 4"/>
    <property type="match status" value="1"/>
</dbReference>
<evidence type="ECO:0000313" key="12">
    <source>
        <dbReference type="Proteomes" id="UP000324143"/>
    </source>
</evidence>
<evidence type="ECO:0000256" key="5">
    <source>
        <dbReference type="ARBA" id="ARBA00023016"/>
    </source>
</evidence>
<dbReference type="PRINTS" id="PR00301">
    <property type="entry name" value="HEATSHOCK70"/>
</dbReference>
<evidence type="ECO:0000313" key="11">
    <source>
        <dbReference type="EMBL" id="TYB31224.1"/>
    </source>
</evidence>
<reference evidence="11" key="1">
    <citation type="submission" date="2019-08" db="EMBL/GenBank/DDBJ databases">
        <title>Genomic characterization of a novel candidate phylum (ARYD3) from a high temperature, high salinity tertiary oil reservoir in north central Oklahoma, USA.</title>
        <authorList>
            <person name="Youssef N.H."/>
            <person name="Yadav A."/>
            <person name="Elshahed M.S."/>
        </authorList>
    </citation>
    <scope>NUCLEOTIDE SEQUENCE [LARGE SCALE GENOMIC DNA]</scope>
    <source>
        <strain evidence="11">ARYD3</strain>
    </source>
</reference>
<dbReference type="NCBIfam" id="NF003520">
    <property type="entry name" value="PRK05183.1"/>
    <property type="match status" value="1"/>
</dbReference>
<dbReference type="HAMAP" id="MF_00332">
    <property type="entry name" value="DnaK"/>
    <property type="match status" value="1"/>
</dbReference>
<dbReference type="NCBIfam" id="NF001413">
    <property type="entry name" value="PRK00290.1"/>
    <property type="match status" value="1"/>
</dbReference>
<dbReference type="GO" id="GO:0051082">
    <property type="term" value="F:unfolded protein binding"/>
    <property type="evidence" value="ECO:0007669"/>
    <property type="project" value="InterPro"/>
</dbReference>
<dbReference type="SUPFAM" id="SSF100934">
    <property type="entry name" value="Heat shock protein 70kD (HSP70), C-terminal subdomain"/>
    <property type="match status" value="1"/>
</dbReference>
<dbReference type="InterPro" id="IPR043129">
    <property type="entry name" value="ATPase_NBD"/>
</dbReference>
<keyword evidence="6 7" id="KW-0143">Chaperone</keyword>
<feature type="modified residue" description="Phosphothreonine; by autocatalysis" evidence="7">
    <location>
        <position position="195"/>
    </location>
</feature>
<comment type="function">
    <text evidence="7">Acts as a chaperone.</text>
</comment>
<gene>
    <name evidence="7 11" type="primary">dnaK</name>
    <name evidence="11" type="ORF">FXF47_05165</name>
</gene>
<dbReference type="Proteomes" id="UP000324143">
    <property type="component" value="Unassembled WGS sequence"/>
</dbReference>
<evidence type="ECO:0000256" key="2">
    <source>
        <dbReference type="ARBA" id="ARBA00022553"/>
    </source>
</evidence>
<feature type="region of interest" description="Disordered" evidence="10">
    <location>
        <begin position="592"/>
        <end position="635"/>
    </location>
</feature>
<dbReference type="InterPro" id="IPR029047">
    <property type="entry name" value="HSP70_peptide-bd_sf"/>
</dbReference>
<evidence type="ECO:0000256" key="4">
    <source>
        <dbReference type="ARBA" id="ARBA00022840"/>
    </source>
</evidence>
<evidence type="ECO:0000256" key="6">
    <source>
        <dbReference type="ARBA" id="ARBA00023186"/>
    </source>
</evidence>
<dbReference type="GO" id="GO:0005524">
    <property type="term" value="F:ATP binding"/>
    <property type="evidence" value="ECO:0007669"/>
    <property type="project" value="UniProtKB-UniRule"/>
</dbReference>
<keyword evidence="2 7" id="KW-0597">Phosphoprotein</keyword>
<dbReference type="InterPro" id="IPR012725">
    <property type="entry name" value="Chaperone_DnaK"/>
</dbReference>
<keyword evidence="9" id="KW-0175">Coiled coil</keyword>
<evidence type="ECO:0000256" key="7">
    <source>
        <dbReference type="HAMAP-Rule" id="MF_00332"/>
    </source>
</evidence>
<dbReference type="InterPro" id="IPR013126">
    <property type="entry name" value="Hsp_70_fam"/>
</dbReference>
<dbReference type="NCBIfam" id="TIGR02350">
    <property type="entry name" value="prok_dnaK"/>
    <property type="match status" value="1"/>
</dbReference>
<keyword evidence="4 7" id="KW-0067">ATP-binding</keyword>
<name>A0A5D0MBY0_9BACT</name>
<keyword evidence="12" id="KW-1185">Reference proteome</keyword>
<keyword evidence="3 7" id="KW-0547">Nucleotide-binding</keyword>
<sequence length="635" mass="69768">MSKIIGIDLGTTNSAVSVMEGGEPTIIVNSEGNRVTPSVVAFKEDERLVGEIAKRQAVTNPQNTITSIKRFMGRFIDEVKEEKGMVSYKVKKGPNDVVAVEVGDKDYTPPEISAMILRKLKEEAENYLGEEVKEAVITVPAYFNDRQRQATKDAGKIAGLEVKRIVNEPTAASLAYGLQKGHAHTIAVYDLGGGTFDISILELGDGVLEVLSTNGNTHLGGDNFDQLLVDYIADEFKKIEGIDLREDKMALQRLKDAAEKAKMELSSSKKTNVNLPFVTADQNGPKHLDIDITRATFENLIMDLVESSFDPCKTALNDADLNKSDIDEVILVGGSTRIPLVQQKVEEFFNKKPNLKVNPDEAVSLGAAVQAGILSGEGELKDMVLLDVTPLTLGVETLGGVMTPLIEKNTTIPARKKKVFTTAQDNQTAVDIHVLQGERSMAKDNQTLGRFQLTGIPPAKRGVPQIEVAFDIDANGILNVSAKDLGTGKEQNIVIKSTSGLSEEEIEQMKKEAEEHAEEDQKKKQLIEAKNKAESTIYSIQQSLEEYGDKISKDEKKKIEDKIDELKEVMESDDLDKINDKIEELQEASYNLAQEVYQDTQQQAGPQGPQGEQDANGKKDDNDEDVEEADYEEVD</sequence>